<evidence type="ECO:0000256" key="1">
    <source>
        <dbReference type="SAM" id="Phobius"/>
    </source>
</evidence>
<dbReference type="EMBL" id="RIAS01000004">
    <property type="protein sequence ID" value="KAA8784042.1"/>
    <property type="molecule type" value="Genomic_DNA"/>
</dbReference>
<protein>
    <submittedName>
        <fullName evidence="3">LysM peptidoglycan-binding domain-containing protein</fullName>
    </submittedName>
</protein>
<keyword evidence="1" id="KW-1133">Transmembrane helix</keyword>
<comment type="caution">
    <text evidence="3">The sequence shown here is derived from an EMBL/GenBank/DDBJ whole genome shotgun (WGS) entry which is preliminary data.</text>
</comment>
<dbReference type="SMART" id="SM00257">
    <property type="entry name" value="LysM"/>
    <property type="match status" value="1"/>
</dbReference>
<dbReference type="AlphaFoldDB" id="A0A5M9WR60"/>
<reference evidence="3 4" key="1">
    <citation type="journal article" date="2019" name="J. Ind. Microbiol. Biotechnol.">
        <title>Paenibacillus amylolyticus 27C64 has a diverse set of carbohydrate-active enzymes and complete pectin deconstruction system.</title>
        <authorList>
            <person name="Keggi C."/>
            <person name="Doran-Peterson J."/>
        </authorList>
    </citation>
    <scope>NUCLEOTIDE SEQUENCE [LARGE SCALE GENOMIC DNA]</scope>
    <source>
        <strain evidence="3 4">27C64</strain>
    </source>
</reference>
<dbReference type="CDD" id="cd00118">
    <property type="entry name" value="LysM"/>
    <property type="match status" value="1"/>
</dbReference>
<keyword evidence="1" id="KW-0812">Transmembrane</keyword>
<evidence type="ECO:0000259" key="2">
    <source>
        <dbReference type="SMART" id="SM00257"/>
    </source>
</evidence>
<dbReference type="InterPro" id="IPR018392">
    <property type="entry name" value="LysM"/>
</dbReference>
<proteinExistence type="predicted"/>
<dbReference type="Proteomes" id="UP000323664">
    <property type="component" value="Unassembled WGS sequence"/>
</dbReference>
<sequence>MEMKYSTYKSIHEPEQVLRTKPEFSYEKYASRLFLRDQITRSAMIKLLITISVFIAGCSVVFKASAGDQPVLLNEQVVVSSGDTLWSISLANKPDQMDTRIYVEALKDKNQLSHGTIQTGQVLELPQFQH</sequence>
<name>A0A5M9WR60_PAEAM</name>
<accession>A0A5M9WR60</accession>
<evidence type="ECO:0000313" key="4">
    <source>
        <dbReference type="Proteomes" id="UP000323664"/>
    </source>
</evidence>
<evidence type="ECO:0000313" key="3">
    <source>
        <dbReference type="EMBL" id="KAA8784042.1"/>
    </source>
</evidence>
<keyword evidence="1" id="KW-0472">Membrane</keyword>
<feature type="transmembrane region" description="Helical" evidence="1">
    <location>
        <begin position="43"/>
        <end position="62"/>
    </location>
</feature>
<dbReference type="InterPro" id="IPR036779">
    <property type="entry name" value="LysM_dom_sf"/>
</dbReference>
<organism evidence="3 4">
    <name type="scientific">Paenibacillus amylolyticus</name>
    <dbReference type="NCBI Taxonomy" id="1451"/>
    <lineage>
        <taxon>Bacteria</taxon>
        <taxon>Bacillati</taxon>
        <taxon>Bacillota</taxon>
        <taxon>Bacilli</taxon>
        <taxon>Bacillales</taxon>
        <taxon>Paenibacillaceae</taxon>
        <taxon>Paenibacillus</taxon>
    </lineage>
</organism>
<dbReference type="Gene3D" id="3.10.350.10">
    <property type="entry name" value="LysM domain"/>
    <property type="match status" value="1"/>
</dbReference>
<dbReference type="Pfam" id="PF01476">
    <property type="entry name" value="LysM"/>
    <property type="match status" value="1"/>
</dbReference>
<feature type="domain" description="LysM" evidence="2">
    <location>
        <begin position="76"/>
        <end position="126"/>
    </location>
</feature>
<gene>
    <name evidence="3" type="ORF">EC604_09300</name>
</gene>
<dbReference type="SUPFAM" id="SSF54106">
    <property type="entry name" value="LysM domain"/>
    <property type="match status" value="1"/>
</dbReference>